<organism evidence="1 2">
    <name type="scientific">Streptomyces cacaoi</name>
    <dbReference type="NCBI Taxonomy" id="1898"/>
    <lineage>
        <taxon>Bacteria</taxon>
        <taxon>Bacillati</taxon>
        <taxon>Actinomycetota</taxon>
        <taxon>Actinomycetes</taxon>
        <taxon>Kitasatosporales</taxon>
        <taxon>Streptomycetaceae</taxon>
        <taxon>Streptomyces</taxon>
    </lineage>
</organism>
<gene>
    <name evidence="1" type="ORF">SCA03_19000</name>
</gene>
<comment type="caution">
    <text evidence="1">The sequence shown here is derived from an EMBL/GenBank/DDBJ whole genome shotgun (WGS) entry which is preliminary data.</text>
</comment>
<dbReference type="Proteomes" id="UP000319210">
    <property type="component" value="Unassembled WGS sequence"/>
</dbReference>
<reference evidence="1 2" key="1">
    <citation type="submission" date="2019-06" db="EMBL/GenBank/DDBJ databases">
        <title>Whole genome shotgun sequence of Streptomyces cacaoi subsp. cacaoi NBRC 12748.</title>
        <authorList>
            <person name="Hosoyama A."/>
            <person name="Uohara A."/>
            <person name="Ohji S."/>
            <person name="Ichikawa N."/>
        </authorList>
    </citation>
    <scope>NUCLEOTIDE SEQUENCE [LARGE SCALE GENOMIC DNA]</scope>
    <source>
        <strain evidence="1 2">NBRC 12748</strain>
    </source>
</reference>
<evidence type="ECO:0000313" key="2">
    <source>
        <dbReference type="Proteomes" id="UP000319210"/>
    </source>
</evidence>
<keyword evidence="2" id="KW-1185">Reference proteome</keyword>
<dbReference type="EMBL" id="BJMM01000007">
    <property type="protein sequence ID" value="GEB49349.1"/>
    <property type="molecule type" value="Genomic_DNA"/>
</dbReference>
<sequence>MTRPALYLIACAAGPAQYVDDGVRAAQAAEWDTCLVLSPTAATWWGPLVQGRAPDSCPCRVHFLAC</sequence>
<proteinExistence type="predicted"/>
<dbReference type="AlphaFoldDB" id="A0A4Y3QWK4"/>
<accession>A0A4Y3QWK4</accession>
<protein>
    <submittedName>
        <fullName evidence="1">Uncharacterized protein</fullName>
    </submittedName>
</protein>
<evidence type="ECO:0000313" key="1">
    <source>
        <dbReference type="EMBL" id="GEB49349.1"/>
    </source>
</evidence>
<name>A0A4Y3QWK4_STRCI</name>